<keyword evidence="4" id="KW-0808">Transferase</keyword>
<dbReference type="EMBL" id="FNGA01000001">
    <property type="protein sequence ID" value="SDK52326.1"/>
    <property type="molecule type" value="Genomic_DNA"/>
</dbReference>
<dbReference type="Gene3D" id="3.40.1380.40">
    <property type="match status" value="1"/>
</dbReference>
<evidence type="ECO:0000259" key="3">
    <source>
        <dbReference type="Pfam" id="PF21436"/>
    </source>
</evidence>
<feature type="transmembrane region" description="Helical" evidence="1">
    <location>
        <begin position="392"/>
        <end position="412"/>
    </location>
</feature>
<feature type="transmembrane region" description="Helical" evidence="1">
    <location>
        <begin position="353"/>
        <end position="380"/>
    </location>
</feature>
<dbReference type="Proteomes" id="UP000199053">
    <property type="component" value="Unassembled WGS sequence"/>
</dbReference>
<dbReference type="UniPathway" id="UPA00378"/>
<feature type="transmembrane region" description="Helical" evidence="1">
    <location>
        <begin position="424"/>
        <end position="445"/>
    </location>
</feature>
<dbReference type="STRING" id="246191.SAMN05660337_0716"/>
<feature type="transmembrane region" description="Helical" evidence="1">
    <location>
        <begin position="95"/>
        <end position="128"/>
    </location>
</feature>
<protein>
    <submittedName>
        <fullName evidence="4">Dolichyl-diphosphooligosaccharide--protein glycosyltransferase</fullName>
    </submittedName>
</protein>
<feature type="domain" description="Oligosaccharyl transferase STT3 N-terminal" evidence="2">
    <location>
        <begin position="79"/>
        <end position="433"/>
    </location>
</feature>
<dbReference type="InterPro" id="IPR048999">
    <property type="entry name" value="STT3-PglB_core"/>
</dbReference>
<proteinExistence type="predicted"/>
<gene>
    <name evidence="4" type="ORF">SAMN05660337_0716</name>
</gene>
<name>A0A1G9CL61_9BACT</name>
<feature type="transmembrane region" description="Helical" evidence="1">
    <location>
        <begin position="148"/>
        <end position="166"/>
    </location>
</feature>
<organism evidence="4 5">
    <name type="scientific">Maridesulfovibrio ferrireducens</name>
    <dbReference type="NCBI Taxonomy" id="246191"/>
    <lineage>
        <taxon>Bacteria</taxon>
        <taxon>Pseudomonadati</taxon>
        <taxon>Thermodesulfobacteriota</taxon>
        <taxon>Desulfovibrionia</taxon>
        <taxon>Desulfovibrionales</taxon>
        <taxon>Desulfovibrionaceae</taxon>
        <taxon>Maridesulfovibrio</taxon>
    </lineage>
</organism>
<dbReference type="AlphaFoldDB" id="A0A1G9CL61"/>
<sequence length="703" mass="78185">MRQDFQKPAWMNDWKVFLLFSFIAFAFAFGLRCLDLPKWDNPNFMVNGEYIMGTHDAYYWLAGAKGVGSAIGNPMSGLIRFLGSVTGAQYGNIAFWLPAVFAGFCAIAAFAWGMLVAGPWVGLVGAVYATSIPAYYFRTRLSYYDTDVVTLFFPLLISVLLARWVSLGIRDSWLPKKTKEVEFKPTVWGYCLPVVAGALTSYGSLWHANVLTFGQLSIFVAFGLTLFCGTQKSRPDLLRGLILFLVSSLAGLFGVAAALLLILIFTLPSVKDHKLYRNLYVLLAFFVAIAALNGMGQTLVSTILIKISSYLKPVSDVASTVSGPQYPGITQSVIEAQNVSFDILFSNLTGSEVLGWFGFATFFFALFMRPLLVFLLPFVAVTFASVYMGGRFSMFGGIVLGIGLSFVIYWLINQFIINKKQKMFLGLVQSVVIIAILFSNLYTMYIQAPPTPIMGPAHVKALIESGKNMPKDSTVWTWWDWGYATMYYAGVNSFANGGNHYGTVLFPLSFAYATPSFLQSNQVIKFSAVNGNNPAAVWGKMSGKEVQELVQSFGSVRYEFPNTAKQYIVVSWENIRLAYWILYYGSWNVRTAIGVHPNVLAINSAFDFNYEEGLFTTKGDSPLKVSSYDFLKSNQRLTRAFSRSVGPHLLFNEAISQGFLVDSFAYSSMLIRLLLDDPTSPDIANYFKITYEGYPSVRVYEVI</sequence>
<dbReference type="InterPro" id="IPR048307">
    <property type="entry name" value="STT3_N"/>
</dbReference>
<dbReference type="Pfam" id="PF21436">
    <property type="entry name" value="STT3-PglB_core"/>
    <property type="match status" value="1"/>
</dbReference>
<feature type="transmembrane region" description="Helical" evidence="1">
    <location>
        <begin position="187"/>
        <end position="205"/>
    </location>
</feature>
<dbReference type="OrthoDB" id="9796223at2"/>
<keyword evidence="1" id="KW-1133">Transmembrane helix</keyword>
<reference evidence="5" key="1">
    <citation type="submission" date="2016-10" db="EMBL/GenBank/DDBJ databases">
        <authorList>
            <person name="Varghese N."/>
            <person name="Submissions S."/>
        </authorList>
    </citation>
    <scope>NUCLEOTIDE SEQUENCE [LARGE SCALE GENOMIC DNA]</scope>
    <source>
        <strain evidence="5">DSM 16995</strain>
    </source>
</reference>
<feature type="transmembrane region" description="Helical" evidence="1">
    <location>
        <begin position="57"/>
        <end position="83"/>
    </location>
</feature>
<evidence type="ECO:0000259" key="2">
    <source>
        <dbReference type="Pfam" id="PF02516"/>
    </source>
</evidence>
<evidence type="ECO:0000256" key="1">
    <source>
        <dbReference type="SAM" id="Phobius"/>
    </source>
</evidence>
<keyword evidence="1" id="KW-0812">Transmembrane</keyword>
<feature type="transmembrane region" description="Helical" evidence="1">
    <location>
        <begin position="241"/>
        <end position="267"/>
    </location>
</feature>
<feature type="domain" description="STT3/PglB/AglB core" evidence="3">
    <location>
        <begin position="472"/>
        <end position="590"/>
    </location>
</feature>
<feature type="transmembrane region" description="Helical" evidence="1">
    <location>
        <begin position="279"/>
        <end position="305"/>
    </location>
</feature>
<evidence type="ECO:0000313" key="4">
    <source>
        <dbReference type="EMBL" id="SDK52326.1"/>
    </source>
</evidence>
<dbReference type="GO" id="GO:0016740">
    <property type="term" value="F:transferase activity"/>
    <property type="evidence" value="ECO:0007669"/>
    <property type="project" value="UniProtKB-KW"/>
</dbReference>
<accession>A0A1G9CL61</accession>
<feature type="transmembrane region" description="Helical" evidence="1">
    <location>
        <begin position="211"/>
        <end position="229"/>
    </location>
</feature>
<evidence type="ECO:0000313" key="5">
    <source>
        <dbReference type="Proteomes" id="UP000199053"/>
    </source>
</evidence>
<dbReference type="Pfam" id="PF02516">
    <property type="entry name" value="STT3"/>
    <property type="match status" value="1"/>
</dbReference>
<keyword evidence="5" id="KW-1185">Reference proteome</keyword>
<keyword evidence="1" id="KW-0472">Membrane</keyword>
<dbReference type="GO" id="GO:0016020">
    <property type="term" value="C:membrane"/>
    <property type="evidence" value="ECO:0007669"/>
    <property type="project" value="InterPro"/>
</dbReference>